<organism evidence="1 2">
    <name type="scientific">Pocillopora damicornis</name>
    <name type="common">Cauliflower coral</name>
    <name type="synonym">Millepora damicornis</name>
    <dbReference type="NCBI Taxonomy" id="46731"/>
    <lineage>
        <taxon>Eukaryota</taxon>
        <taxon>Metazoa</taxon>
        <taxon>Cnidaria</taxon>
        <taxon>Anthozoa</taxon>
        <taxon>Hexacorallia</taxon>
        <taxon>Scleractinia</taxon>
        <taxon>Astrocoeniina</taxon>
        <taxon>Pocilloporidae</taxon>
        <taxon>Pocillopora</taxon>
    </lineage>
</organism>
<reference evidence="1 2" key="1">
    <citation type="journal article" date="2018" name="Sci. Rep.">
        <title>Comparative analysis of the Pocillopora damicornis genome highlights role of immune system in coral evolution.</title>
        <authorList>
            <person name="Cunning R."/>
            <person name="Bay R.A."/>
            <person name="Gillette P."/>
            <person name="Baker A.C."/>
            <person name="Traylor-Knowles N."/>
        </authorList>
    </citation>
    <scope>NUCLEOTIDE SEQUENCE [LARGE SCALE GENOMIC DNA]</scope>
    <source>
        <strain evidence="1">RSMAS</strain>
        <tissue evidence="1">Whole animal</tissue>
    </source>
</reference>
<gene>
    <name evidence="1" type="ORF">pdam_00008603</name>
</gene>
<proteinExistence type="predicted"/>
<dbReference type="OrthoDB" id="5988682at2759"/>
<sequence>MTEAFDQECTRLRSIFTRPDYPLAMINSSITKTIQSFSFGMREKNKEDSSVVRVSLPFKDETSAIAAKRQMRDLSQDCHYTTICVYQRKIVRRPQAQRNQPYSHYVGFAARHLHQRIVEHKNSAIGKHFSTAHGDTNLLKESHLRILKKCQGKFDCLVYEILFIEQRNPCLNTQTDSIREKLFVQMTQAQMVQTPMSQ</sequence>
<protein>
    <recommendedName>
        <fullName evidence="3">GIY-YIG domain-containing protein</fullName>
    </recommendedName>
</protein>
<comment type="caution">
    <text evidence="1">The sequence shown here is derived from an EMBL/GenBank/DDBJ whole genome shotgun (WGS) entry which is preliminary data.</text>
</comment>
<dbReference type="EMBL" id="RCHS01002064">
    <property type="protein sequence ID" value="RMX49700.1"/>
    <property type="molecule type" value="Genomic_DNA"/>
</dbReference>
<keyword evidence="2" id="KW-1185">Reference proteome</keyword>
<evidence type="ECO:0000313" key="1">
    <source>
        <dbReference type="EMBL" id="RMX49700.1"/>
    </source>
</evidence>
<name>A0A3M6U7Q9_POCDA</name>
<evidence type="ECO:0000313" key="2">
    <source>
        <dbReference type="Proteomes" id="UP000275408"/>
    </source>
</evidence>
<dbReference type="Proteomes" id="UP000275408">
    <property type="component" value="Unassembled WGS sequence"/>
</dbReference>
<dbReference type="AlphaFoldDB" id="A0A3M6U7Q9"/>
<feature type="non-terminal residue" evidence="1">
    <location>
        <position position="198"/>
    </location>
</feature>
<evidence type="ECO:0008006" key="3">
    <source>
        <dbReference type="Google" id="ProtNLM"/>
    </source>
</evidence>
<accession>A0A3M6U7Q9</accession>